<keyword evidence="4" id="KW-1185">Reference proteome</keyword>
<accession>A0A9P7RVM7</accession>
<name>A0A9P7RVM7_9AGAR</name>
<protein>
    <recommendedName>
        <fullName evidence="2">Nephrocystin 3-like N-terminal domain-containing protein</fullName>
    </recommendedName>
</protein>
<reference evidence="3" key="1">
    <citation type="journal article" date="2021" name="Genome Biol. Evol.">
        <title>The assembled and annotated genome of the fairy-ring fungus Marasmius oreades.</title>
        <authorList>
            <person name="Hiltunen M."/>
            <person name="Ament-Velasquez S.L."/>
            <person name="Johannesson H."/>
        </authorList>
    </citation>
    <scope>NUCLEOTIDE SEQUENCE</scope>
    <source>
        <strain evidence="3">03SP1</strain>
    </source>
</reference>
<dbReference type="Proteomes" id="UP001049176">
    <property type="component" value="Chromosome 6"/>
</dbReference>
<dbReference type="OrthoDB" id="5106486at2759"/>
<feature type="domain" description="Nephrocystin 3-like N-terminal" evidence="2">
    <location>
        <begin position="131"/>
        <end position="182"/>
    </location>
</feature>
<comment type="caution">
    <text evidence="3">The sequence shown here is derived from an EMBL/GenBank/DDBJ whole genome shotgun (WGS) entry which is preliminary data.</text>
</comment>
<keyword evidence="1" id="KW-0677">Repeat</keyword>
<proteinExistence type="predicted"/>
<dbReference type="GeneID" id="66078684"/>
<gene>
    <name evidence="3" type="ORF">E1B28_009608</name>
</gene>
<evidence type="ECO:0000259" key="2">
    <source>
        <dbReference type="Pfam" id="PF24883"/>
    </source>
</evidence>
<dbReference type="EMBL" id="CM032186">
    <property type="protein sequence ID" value="KAG7090495.1"/>
    <property type="molecule type" value="Genomic_DNA"/>
</dbReference>
<dbReference type="Pfam" id="PF24883">
    <property type="entry name" value="NPHP3_N"/>
    <property type="match status" value="1"/>
</dbReference>
<dbReference type="AlphaFoldDB" id="A0A9P7RVM7"/>
<organism evidence="3 4">
    <name type="scientific">Marasmius oreades</name>
    <name type="common">fairy-ring Marasmius</name>
    <dbReference type="NCBI Taxonomy" id="181124"/>
    <lineage>
        <taxon>Eukaryota</taxon>
        <taxon>Fungi</taxon>
        <taxon>Dikarya</taxon>
        <taxon>Basidiomycota</taxon>
        <taxon>Agaricomycotina</taxon>
        <taxon>Agaricomycetes</taxon>
        <taxon>Agaricomycetidae</taxon>
        <taxon>Agaricales</taxon>
        <taxon>Marasmiineae</taxon>
        <taxon>Marasmiaceae</taxon>
        <taxon>Marasmius</taxon>
    </lineage>
</organism>
<evidence type="ECO:0000313" key="3">
    <source>
        <dbReference type="EMBL" id="KAG7090495.1"/>
    </source>
</evidence>
<dbReference type="RefSeq" id="XP_043006965.1">
    <property type="nucleotide sequence ID" value="XM_043154510.1"/>
</dbReference>
<dbReference type="InterPro" id="IPR056884">
    <property type="entry name" value="NPHP3-like_N"/>
</dbReference>
<evidence type="ECO:0000256" key="1">
    <source>
        <dbReference type="ARBA" id="ARBA00022737"/>
    </source>
</evidence>
<evidence type="ECO:0000313" key="4">
    <source>
        <dbReference type="Proteomes" id="UP001049176"/>
    </source>
</evidence>
<sequence length="191" mass="21430">MAIDPYYHPACTSFTHHNQMPTDWGTQLHGPLWVTQDTNTNIPTSSSHDSHTMVHWGHDNSVVGDHNHNTINNVGGNQIVKKVNGFDPLQALWQAITDVGAMHNSEVRYPPPKCYPETRKEVRQLLANEIDSHASSWVCWLYGSADIGKSAVAQTIAEDCEQSKKLVASFFFSRIHPKRNKAIYEVLGLVQ</sequence>
<dbReference type="KEGG" id="more:E1B28_009608"/>